<sequence length="413" mass="46857">MQEVNEVLGQRKEMDGTSKKELREEAKLRIKRMNLEWLSLMNRREGVFTERMALFWHGHFACRTVVPGFVLSYINTIRKHSLGNFGDMLMAISKEPAMLQFLNNQQNRKSSPNENFAREVMELFTLGRGNYTETDVKEVARAFTGWGFDTEGQFVFRERTHDNGIKNFLGREGDFRGEDVIRILLRQKQTARHVVTKLYQAFVSEKLNKRRIEDLADIFYQSGYDIGGLMKKIFLSDWFYEIPSDQLLIKSPVSLMAGIAQAIPGAFGAGEQPLLVQKVLGQVLFYPPNVAGWPGGRSWIDGSSLLYRMNLPFLITGKGIGPVKGKQSGDVNDITVQQNTAADKLDWSKLVERYHAVSDQDLAEMMAADLFAVPPSEPVMQLVKSKASGETDRPKRVRLLTLAFMGLPEYQVC</sequence>
<name>A0A916NCC6_9BACT</name>
<accession>A0A916NCC6</accession>
<reference evidence="2" key="1">
    <citation type="submission" date="2021-04" db="EMBL/GenBank/DDBJ databases">
        <authorList>
            <person name="Rodrigo-Torres L."/>
            <person name="Arahal R. D."/>
            <person name="Lucena T."/>
        </authorList>
    </citation>
    <scope>NUCLEOTIDE SEQUENCE</scope>
    <source>
        <strain evidence="2">CECT 9275</strain>
    </source>
</reference>
<evidence type="ECO:0000313" key="2">
    <source>
        <dbReference type="EMBL" id="CAG5003609.1"/>
    </source>
</evidence>
<feature type="compositionally biased region" description="Basic and acidic residues" evidence="1">
    <location>
        <begin position="9"/>
        <end position="20"/>
    </location>
</feature>
<dbReference type="EMBL" id="CAJRAF010000002">
    <property type="protein sequence ID" value="CAG5003609.1"/>
    <property type="molecule type" value="Genomic_DNA"/>
</dbReference>
<feature type="region of interest" description="Disordered" evidence="1">
    <location>
        <begin position="1"/>
        <end position="20"/>
    </location>
</feature>
<evidence type="ECO:0008006" key="4">
    <source>
        <dbReference type="Google" id="ProtNLM"/>
    </source>
</evidence>
<dbReference type="AlphaFoldDB" id="A0A916NCC6"/>
<comment type="caution">
    <text evidence="2">The sequence shown here is derived from an EMBL/GenBank/DDBJ whole genome shotgun (WGS) entry which is preliminary data.</text>
</comment>
<evidence type="ECO:0000313" key="3">
    <source>
        <dbReference type="Proteomes" id="UP000680038"/>
    </source>
</evidence>
<gene>
    <name evidence="2" type="ORF">DYBT9275_03191</name>
</gene>
<dbReference type="Proteomes" id="UP000680038">
    <property type="component" value="Unassembled WGS sequence"/>
</dbReference>
<dbReference type="Pfam" id="PF08811">
    <property type="entry name" value="DUF1800"/>
    <property type="match status" value="1"/>
</dbReference>
<proteinExistence type="predicted"/>
<protein>
    <recommendedName>
        <fullName evidence="4">DUF1800 domain-containing protein</fullName>
    </recommendedName>
</protein>
<organism evidence="2 3">
    <name type="scientific">Dyadobacter helix</name>
    <dbReference type="NCBI Taxonomy" id="2822344"/>
    <lineage>
        <taxon>Bacteria</taxon>
        <taxon>Pseudomonadati</taxon>
        <taxon>Bacteroidota</taxon>
        <taxon>Cytophagia</taxon>
        <taxon>Cytophagales</taxon>
        <taxon>Spirosomataceae</taxon>
        <taxon>Dyadobacter</taxon>
    </lineage>
</organism>
<keyword evidence="3" id="KW-1185">Reference proteome</keyword>
<evidence type="ECO:0000256" key="1">
    <source>
        <dbReference type="SAM" id="MobiDB-lite"/>
    </source>
</evidence>
<dbReference type="InterPro" id="IPR014917">
    <property type="entry name" value="DUF1800"/>
</dbReference>